<sequence length="89" mass="10041">MLMECCLDDRYFAKPQGVTVKATRCTRATSGQRTTTQPQLGPTQPNQRPFVQFISQLLVQLDAVVGSLGDIILDDDFQLLLRNFTNKYC</sequence>
<reference evidence="2" key="2">
    <citation type="journal article" date="2013" name="Nat. Commun.">
        <title>Genome of the Chinese tree shrew.</title>
        <authorList>
            <person name="Fan Y."/>
            <person name="Huang Z.Y."/>
            <person name="Cao C.C."/>
            <person name="Chen C.S."/>
            <person name="Chen Y.X."/>
            <person name="Fan D.D."/>
            <person name="He J."/>
            <person name="Hou H.L."/>
            <person name="Hu L."/>
            <person name="Hu X.T."/>
            <person name="Jiang X.T."/>
            <person name="Lai R."/>
            <person name="Lang Y.S."/>
            <person name="Liang B."/>
            <person name="Liao S.G."/>
            <person name="Mu D."/>
            <person name="Ma Y.Y."/>
            <person name="Niu Y.Y."/>
            <person name="Sun X.Q."/>
            <person name="Xia J.Q."/>
            <person name="Xiao J."/>
            <person name="Xiong Z.Q."/>
            <person name="Xu L."/>
            <person name="Yang L."/>
            <person name="Zhang Y."/>
            <person name="Zhao W."/>
            <person name="Zhao X.D."/>
            <person name="Zheng Y.T."/>
            <person name="Zhou J.M."/>
            <person name="Zhu Y.B."/>
            <person name="Zhang G.J."/>
            <person name="Wang J."/>
            <person name="Yao Y.G."/>
        </authorList>
    </citation>
    <scope>NUCLEOTIDE SEQUENCE [LARGE SCALE GENOMIC DNA]</scope>
</reference>
<gene>
    <name evidence="1" type="ORF">TREES_T100011860</name>
</gene>
<dbReference type="AlphaFoldDB" id="L9KXJ9"/>
<dbReference type="Proteomes" id="UP000011518">
    <property type="component" value="Unassembled WGS sequence"/>
</dbReference>
<name>L9KXJ9_TUPCH</name>
<keyword evidence="2" id="KW-1185">Reference proteome</keyword>
<dbReference type="InParanoid" id="L9KXJ9"/>
<proteinExistence type="predicted"/>
<organism evidence="1 2">
    <name type="scientific">Tupaia chinensis</name>
    <name type="common">Chinese tree shrew</name>
    <name type="synonym">Tupaia belangeri chinensis</name>
    <dbReference type="NCBI Taxonomy" id="246437"/>
    <lineage>
        <taxon>Eukaryota</taxon>
        <taxon>Metazoa</taxon>
        <taxon>Chordata</taxon>
        <taxon>Craniata</taxon>
        <taxon>Vertebrata</taxon>
        <taxon>Euteleostomi</taxon>
        <taxon>Mammalia</taxon>
        <taxon>Eutheria</taxon>
        <taxon>Euarchontoglires</taxon>
        <taxon>Scandentia</taxon>
        <taxon>Tupaiidae</taxon>
        <taxon>Tupaia</taxon>
    </lineage>
</organism>
<reference evidence="2" key="1">
    <citation type="submission" date="2012-07" db="EMBL/GenBank/DDBJ databases">
        <title>Genome of the Chinese tree shrew, a rising model animal genetically related to primates.</title>
        <authorList>
            <person name="Zhang G."/>
            <person name="Fan Y."/>
            <person name="Yao Y."/>
            <person name="Huang Z."/>
        </authorList>
    </citation>
    <scope>NUCLEOTIDE SEQUENCE [LARGE SCALE GENOMIC DNA]</scope>
</reference>
<accession>L9KXJ9</accession>
<protein>
    <submittedName>
        <fullName evidence="1">Uncharacterized protein</fullName>
    </submittedName>
</protein>
<evidence type="ECO:0000313" key="1">
    <source>
        <dbReference type="EMBL" id="ELW67219.1"/>
    </source>
</evidence>
<evidence type="ECO:0000313" key="2">
    <source>
        <dbReference type="Proteomes" id="UP000011518"/>
    </source>
</evidence>
<dbReference type="EMBL" id="KB320621">
    <property type="protein sequence ID" value="ELW67219.1"/>
    <property type="molecule type" value="Genomic_DNA"/>
</dbReference>